<organism evidence="2 3">
    <name type="scientific">Solihabitans fulvus</name>
    <dbReference type="NCBI Taxonomy" id="1892852"/>
    <lineage>
        <taxon>Bacteria</taxon>
        <taxon>Bacillati</taxon>
        <taxon>Actinomycetota</taxon>
        <taxon>Actinomycetes</taxon>
        <taxon>Pseudonocardiales</taxon>
        <taxon>Pseudonocardiaceae</taxon>
        <taxon>Solihabitans</taxon>
    </lineage>
</organism>
<keyword evidence="3" id="KW-1185">Reference proteome</keyword>
<dbReference type="Proteomes" id="UP000323454">
    <property type="component" value="Unassembled WGS sequence"/>
</dbReference>
<reference evidence="2 3" key="2">
    <citation type="submission" date="2019-09" db="EMBL/GenBank/DDBJ databases">
        <authorList>
            <person name="Jin C."/>
        </authorList>
    </citation>
    <scope>NUCLEOTIDE SEQUENCE [LARGE SCALE GENOMIC DNA]</scope>
    <source>
        <strain evidence="2 3">AN110305</strain>
    </source>
</reference>
<keyword evidence="1" id="KW-1133">Transmembrane helix</keyword>
<dbReference type="RefSeq" id="WP_149848305.1">
    <property type="nucleotide sequence ID" value="NZ_VUOB01000008.1"/>
</dbReference>
<evidence type="ECO:0000256" key="1">
    <source>
        <dbReference type="SAM" id="Phobius"/>
    </source>
</evidence>
<keyword evidence="1" id="KW-0472">Membrane</keyword>
<reference evidence="2 3" key="1">
    <citation type="submission" date="2019-09" db="EMBL/GenBank/DDBJ databases">
        <title>Goodfellowia gen. nov., a new genus of the Pseudonocardineae related to Actinoalloteichus, containing Goodfellowia coeruleoviolacea gen. nov., comb. nov. gen. nov., comb. nov.</title>
        <authorList>
            <person name="Labeda D."/>
        </authorList>
    </citation>
    <scope>NUCLEOTIDE SEQUENCE [LARGE SCALE GENOMIC DNA]</scope>
    <source>
        <strain evidence="2 3">AN110305</strain>
    </source>
</reference>
<gene>
    <name evidence="2" type="ORF">F0L68_05325</name>
</gene>
<keyword evidence="1" id="KW-0812">Transmembrane</keyword>
<name>A0A5B2XQM6_9PSEU</name>
<comment type="caution">
    <text evidence="2">The sequence shown here is derived from an EMBL/GenBank/DDBJ whole genome shotgun (WGS) entry which is preliminary data.</text>
</comment>
<protein>
    <submittedName>
        <fullName evidence="2">DUF1453 family protein</fullName>
    </submittedName>
</protein>
<evidence type="ECO:0000313" key="3">
    <source>
        <dbReference type="Proteomes" id="UP000323454"/>
    </source>
</evidence>
<feature type="transmembrane region" description="Helical" evidence="1">
    <location>
        <begin position="97"/>
        <end position="114"/>
    </location>
</feature>
<dbReference type="OrthoDB" id="3530824at2"/>
<sequence length="163" mass="17254">MNGWMLTGLIVVGVIVVIVKRLTGEPLNARDLLGPPVVLTAIGGYAVAKVDHLTATDIGWLALGSVVGLGFGALRGTTIRLFTKDGVLWQRYSGRTFLVWVISLAGNGGLDLLAKANGMHHEARPTTLAIGISLLGEAVVVGLRAHATKVPFAPERRVGSWRQ</sequence>
<accession>A0A5B2XQM6</accession>
<feature type="transmembrane region" description="Helical" evidence="1">
    <location>
        <begin position="58"/>
        <end position="76"/>
    </location>
</feature>
<evidence type="ECO:0000313" key="2">
    <source>
        <dbReference type="EMBL" id="KAA2265260.1"/>
    </source>
</evidence>
<dbReference type="EMBL" id="VUOB01000008">
    <property type="protein sequence ID" value="KAA2265260.1"/>
    <property type="molecule type" value="Genomic_DNA"/>
</dbReference>
<proteinExistence type="predicted"/>
<feature type="transmembrane region" description="Helical" evidence="1">
    <location>
        <begin position="126"/>
        <end position="147"/>
    </location>
</feature>
<dbReference type="AlphaFoldDB" id="A0A5B2XQM6"/>